<dbReference type="Proteomes" id="UP000278807">
    <property type="component" value="Unassembled WGS sequence"/>
</dbReference>
<dbReference type="WBParaSite" id="HNAJ_0000672801-mRNA-1">
    <property type="protein sequence ID" value="HNAJ_0000672801-mRNA-1"/>
    <property type="gene ID" value="HNAJ_0000672801"/>
</dbReference>
<sequence>MEDKLTVAGMGVENRRLMGSSETNFGSCMKLAKDLNCPGTELISVDAKQLIAGAYALYARVYPNDFRERQLNLIENPAERRKASRERSRTRAKSMTNFVIEFS</sequence>
<evidence type="ECO:0000256" key="1">
    <source>
        <dbReference type="SAM" id="MobiDB-lite"/>
    </source>
</evidence>
<reference evidence="2 3" key="2">
    <citation type="submission" date="2018-11" db="EMBL/GenBank/DDBJ databases">
        <authorList>
            <consortium name="Pathogen Informatics"/>
        </authorList>
    </citation>
    <scope>NUCLEOTIDE SEQUENCE [LARGE SCALE GENOMIC DNA]</scope>
</reference>
<feature type="compositionally biased region" description="Basic and acidic residues" evidence="1">
    <location>
        <begin position="78"/>
        <end position="89"/>
    </location>
</feature>
<evidence type="ECO:0000313" key="4">
    <source>
        <dbReference type="WBParaSite" id="HNAJ_0000672801-mRNA-1"/>
    </source>
</evidence>
<feature type="region of interest" description="Disordered" evidence="1">
    <location>
        <begin position="78"/>
        <end position="103"/>
    </location>
</feature>
<name>A0A0R3TI37_RODNA</name>
<gene>
    <name evidence="2" type="ORF">HNAJ_LOCUS6724</name>
</gene>
<dbReference type="EMBL" id="UZAE01008104">
    <property type="protein sequence ID" value="VDO02584.1"/>
    <property type="molecule type" value="Genomic_DNA"/>
</dbReference>
<protein>
    <submittedName>
        <fullName evidence="4">Carbam_trans_N domain-containing protein</fullName>
    </submittedName>
</protein>
<reference evidence="4" key="1">
    <citation type="submission" date="2017-02" db="UniProtKB">
        <authorList>
            <consortium name="WormBaseParasite"/>
        </authorList>
    </citation>
    <scope>IDENTIFICATION</scope>
</reference>
<accession>A0A0R3TI37</accession>
<evidence type="ECO:0000313" key="2">
    <source>
        <dbReference type="EMBL" id="VDO02584.1"/>
    </source>
</evidence>
<evidence type="ECO:0000313" key="3">
    <source>
        <dbReference type="Proteomes" id="UP000278807"/>
    </source>
</evidence>
<dbReference type="AlphaFoldDB" id="A0A0R3TI37"/>
<keyword evidence="3" id="KW-1185">Reference proteome</keyword>
<organism evidence="4">
    <name type="scientific">Rodentolepis nana</name>
    <name type="common">Dwarf tapeworm</name>
    <name type="synonym">Hymenolepis nana</name>
    <dbReference type="NCBI Taxonomy" id="102285"/>
    <lineage>
        <taxon>Eukaryota</taxon>
        <taxon>Metazoa</taxon>
        <taxon>Spiralia</taxon>
        <taxon>Lophotrochozoa</taxon>
        <taxon>Platyhelminthes</taxon>
        <taxon>Cestoda</taxon>
        <taxon>Eucestoda</taxon>
        <taxon>Cyclophyllidea</taxon>
        <taxon>Hymenolepididae</taxon>
        <taxon>Rodentolepis</taxon>
    </lineage>
</organism>
<proteinExistence type="predicted"/>